<reference evidence="1 2" key="1">
    <citation type="submission" date="2009-12" db="EMBL/GenBank/DDBJ databases">
        <title>Genome Sequence of Prevotella buccalis ATCC 35310.</title>
        <authorList>
            <person name="Durkin A.S."/>
            <person name="Madupu R."/>
            <person name="Torralba M."/>
            <person name="Methe B."/>
            <person name="Sutton G."/>
            <person name="Strausberg R.L."/>
            <person name="Nelson K.E."/>
        </authorList>
    </citation>
    <scope>NUCLEOTIDE SEQUENCE [LARGE SCALE GENOMIC DNA]</scope>
    <source>
        <strain evidence="1 2">ATCC 35310</strain>
    </source>
</reference>
<dbReference type="AlphaFoldDB" id="D1W594"/>
<keyword evidence="2" id="KW-1185">Reference proteome</keyword>
<proteinExistence type="predicted"/>
<dbReference type="Proteomes" id="UP000005283">
    <property type="component" value="Unassembled WGS sequence"/>
</dbReference>
<organism evidence="1 2">
    <name type="scientific">Hoylesella buccalis ATCC 35310</name>
    <dbReference type="NCBI Taxonomy" id="679190"/>
    <lineage>
        <taxon>Bacteria</taxon>
        <taxon>Pseudomonadati</taxon>
        <taxon>Bacteroidota</taxon>
        <taxon>Bacteroidia</taxon>
        <taxon>Bacteroidales</taxon>
        <taxon>Prevotellaceae</taxon>
        <taxon>Hoylesella</taxon>
    </lineage>
</organism>
<gene>
    <name evidence="1" type="ORF">HMPREF0650_0759</name>
</gene>
<accession>D1W594</accession>
<evidence type="ECO:0000313" key="2">
    <source>
        <dbReference type="Proteomes" id="UP000005283"/>
    </source>
</evidence>
<sequence length="47" mass="5443">MWGNHHYVLNIQLCEAMGGVFSTKTFLSSYNFDKLRLLIVEINLLRG</sequence>
<evidence type="ECO:0000313" key="1">
    <source>
        <dbReference type="EMBL" id="EFA92295.1"/>
    </source>
</evidence>
<name>D1W594_9BACT</name>
<protein>
    <submittedName>
        <fullName evidence="1">Uncharacterized protein</fullName>
    </submittedName>
</protein>
<dbReference type="EMBL" id="ADEG01000045">
    <property type="protein sequence ID" value="EFA92295.1"/>
    <property type="molecule type" value="Genomic_DNA"/>
</dbReference>
<comment type="caution">
    <text evidence="1">The sequence shown here is derived from an EMBL/GenBank/DDBJ whole genome shotgun (WGS) entry which is preliminary data.</text>
</comment>